<dbReference type="PANTHER" id="PTHR48147:SF5">
    <property type="entry name" value="REPEAT-CONTAINING PROTEIN, PUTATIVE-RELATED"/>
    <property type="match status" value="1"/>
</dbReference>
<gene>
    <name evidence="3" type="ORF">PRG01_1222500</name>
</gene>
<keyword evidence="2" id="KW-0812">Transmembrane</keyword>
<dbReference type="InterPro" id="IPR036322">
    <property type="entry name" value="WD40_repeat_dom_sf"/>
</dbReference>
<dbReference type="InterPro" id="IPR015943">
    <property type="entry name" value="WD40/YVTN_repeat-like_dom_sf"/>
</dbReference>
<sequence length="687" mass="81559">MKKEFVEYNKKYFRNIQFVYDFLNKIGMKNSLNELKKESKIDYIKDYDLYFLDRNNQDISDDENIRDEEEKDEEENIDEDFEDIDKTFFIYTMNKMNNSILCKAIDLFDRDIKEKYVLLQNVQNVKNINLKGSDVDENRNNILYDNNDDDNNINNNNNNNAVNTFDEYMYLPDQNNSLTIPFMKEKKENIFLKNDNKDDENLKLNNTNNVTHKVRMNSYNWDSYFTQDKEIYKKLNVSIVHNDITNNINDQTNKPSNILCIQYIDIYHKQNNKYINCENIIFFQRFFPLFLLVGYANGNIILFLILYQKEKNEKKNEKKNDINEINKKEECHNDNHIYLYQQLEHISLGSPVMHIDINYQDNLFIASTMNGDICICQIDMKEIEDIKNKLIETNDLNHDTKIKNDNPYMFLKDVLKYHMKYSIQCLFNEDYSLFCSIANDKNLIIYEKIVANNKMNEKIDDICSRNINNNIYDDKPNYTYEKKKIIGLPDIPTNILWVKHNNKEIIIISMLNSNHIIFLNSSNYLIENKLYLFDLSKENNNEHEESKNEKHNILALDYHKKKNILVICTDTSKIFVYSFKEKSIIKTIYGCVLNSLSFPTIQIDISGNFIYVTSEDKVHGTYILIFDIKSGNIINTINNGFKIRCFQLLKNYICPSTLKVNSNNIHTNKKTLLILGSFDKKLHFYSN</sequence>
<keyword evidence="1" id="KW-0175">Coiled coil</keyword>
<dbReference type="Gene3D" id="2.130.10.10">
    <property type="entry name" value="YVTN repeat-like/Quinoprotein amine dehydrogenase"/>
    <property type="match status" value="1"/>
</dbReference>
<feature type="transmembrane region" description="Helical" evidence="2">
    <location>
        <begin position="286"/>
        <end position="307"/>
    </location>
</feature>
<keyword evidence="2" id="KW-0472">Membrane</keyword>
<dbReference type="EMBL" id="LT969575">
    <property type="protein sequence ID" value="SOV80630.1"/>
    <property type="molecule type" value="Genomic_DNA"/>
</dbReference>
<evidence type="ECO:0000256" key="1">
    <source>
        <dbReference type="SAM" id="Coils"/>
    </source>
</evidence>
<accession>A0A2P9DJH6</accession>
<protein>
    <submittedName>
        <fullName evidence="3">Uncharacterized protein</fullName>
    </submittedName>
</protein>
<evidence type="ECO:0000256" key="2">
    <source>
        <dbReference type="SAM" id="Phobius"/>
    </source>
</evidence>
<dbReference type="AlphaFoldDB" id="A0A2P9DJH6"/>
<reference evidence="3 4" key="1">
    <citation type="submission" date="2016-09" db="EMBL/GenBank/DDBJ databases">
        <authorList>
            <consortium name="Pathogen Informatics"/>
        </authorList>
    </citation>
    <scope>NUCLEOTIDE SEQUENCE [LARGE SCALE GENOMIC DNA]</scope>
</reference>
<dbReference type="VEuPathDB" id="PlasmoDB:PRCDC_1218200"/>
<dbReference type="VEuPathDB" id="PlasmoDB:PRG01_1222500"/>
<keyword evidence="2" id="KW-1133">Transmembrane helix</keyword>
<organism evidence="3 4">
    <name type="scientific">Plasmodium reichenowi</name>
    <dbReference type="NCBI Taxonomy" id="5854"/>
    <lineage>
        <taxon>Eukaryota</taxon>
        <taxon>Sar</taxon>
        <taxon>Alveolata</taxon>
        <taxon>Apicomplexa</taxon>
        <taxon>Aconoidasida</taxon>
        <taxon>Haemosporida</taxon>
        <taxon>Plasmodiidae</taxon>
        <taxon>Plasmodium</taxon>
        <taxon>Plasmodium (Laverania)</taxon>
    </lineage>
</organism>
<dbReference type="OrthoDB" id="376237at2759"/>
<dbReference type="PANTHER" id="PTHR48147">
    <property type="entry name" value="PROTEIN CBG23787"/>
    <property type="match status" value="1"/>
</dbReference>
<dbReference type="PROSITE" id="PS50896">
    <property type="entry name" value="LISH"/>
    <property type="match status" value="1"/>
</dbReference>
<dbReference type="Proteomes" id="UP000240500">
    <property type="component" value="Chromosome 12"/>
</dbReference>
<proteinExistence type="predicted"/>
<feature type="coiled-coil region" evidence="1">
    <location>
        <begin position="308"/>
        <end position="335"/>
    </location>
</feature>
<dbReference type="InterPro" id="IPR006594">
    <property type="entry name" value="LisH"/>
</dbReference>
<evidence type="ECO:0000313" key="3">
    <source>
        <dbReference type="EMBL" id="SOV80630.1"/>
    </source>
</evidence>
<dbReference type="SUPFAM" id="SSF50978">
    <property type="entry name" value="WD40 repeat-like"/>
    <property type="match status" value="1"/>
</dbReference>
<name>A0A2P9DJH6_PLARE</name>
<evidence type="ECO:0000313" key="4">
    <source>
        <dbReference type="Proteomes" id="UP000240500"/>
    </source>
</evidence>